<dbReference type="CDD" id="cd06927">
    <property type="entry name" value="RNAP_L"/>
    <property type="match status" value="1"/>
</dbReference>
<dbReference type="EMBL" id="DSJT01000012">
    <property type="protein sequence ID" value="HEF87213.1"/>
    <property type="molecule type" value="Genomic_DNA"/>
</dbReference>
<comment type="catalytic activity">
    <reaction evidence="4">
        <text>RNA(n) + a ribonucleoside 5'-triphosphate = RNA(n+1) + diphosphate</text>
        <dbReference type="Rhea" id="RHEA:21248"/>
        <dbReference type="Rhea" id="RHEA-COMP:14527"/>
        <dbReference type="Rhea" id="RHEA-COMP:17342"/>
        <dbReference type="ChEBI" id="CHEBI:33019"/>
        <dbReference type="ChEBI" id="CHEBI:61557"/>
        <dbReference type="ChEBI" id="CHEBI:140395"/>
        <dbReference type="EC" id="2.7.7.6"/>
    </reaction>
</comment>
<dbReference type="GO" id="GO:0003677">
    <property type="term" value="F:DNA binding"/>
    <property type="evidence" value="ECO:0007669"/>
    <property type="project" value="InterPro"/>
</dbReference>
<name>A0A7C2BKL3_9CREN</name>
<comment type="similarity">
    <text evidence="3 4">Belongs to the archaeal Rpo11/eukaryotic RPB11/RPC19 RNA polymerase subunit family.</text>
</comment>
<comment type="subcellular location">
    <subcellularLocation>
        <location evidence="4">Cytoplasm</location>
    </subcellularLocation>
</comment>
<gene>
    <name evidence="4" type="primary">rpo11</name>
    <name evidence="4" type="synonym">rpoL</name>
    <name evidence="6" type="ORF">ENP55_02755</name>
</gene>
<protein>
    <recommendedName>
        <fullName evidence="4">DNA-directed RNA polymerase subunit Rpo11</fullName>
        <ecNumber evidence="4">2.7.7.6</ecNumber>
    </recommendedName>
    <alternativeName>
        <fullName evidence="4">DNA-directed RNA polymerase subunit L</fullName>
    </alternativeName>
</protein>
<dbReference type="Gene3D" id="3.30.1360.10">
    <property type="entry name" value="RNA polymerase, RBP11-like subunit"/>
    <property type="match status" value="1"/>
</dbReference>
<dbReference type="SUPFAM" id="SSF55257">
    <property type="entry name" value="RBP11-like subunits of RNA polymerase"/>
    <property type="match status" value="1"/>
</dbReference>
<keyword evidence="4" id="KW-0548">Nucleotidyltransferase</keyword>
<evidence type="ECO:0000256" key="1">
    <source>
        <dbReference type="ARBA" id="ARBA00022478"/>
    </source>
</evidence>
<dbReference type="HAMAP" id="MF_00261">
    <property type="entry name" value="RNApol_arch_Rpo11"/>
    <property type="match status" value="1"/>
</dbReference>
<dbReference type="PROSITE" id="PS01154">
    <property type="entry name" value="RNA_POL_L_13KD"/>
    <property type="match status" value="1"/>
</dbReference>
<dbReference type="Pfam" id="PF13656">
    <property type="entry name" value="RNA_pol_L_2"/>
    <property type="match status" value="1"/>
</dbReference>
<dbReference type="GO" id="GO:0003899">
    <property type="term" value="F:DNA-directed RNA polymerase activity"/>
    <property type="evidence" value="ECO:0007669"/>
    <property type="project" value="UniProtKB-UniRule"/>
</dbReference>
<dbReference type="EC" id="2.7.7.6" evidence="4"/>
<dbReference type="InterPro" id="IPR022905">
    <property type="entry name" value="Rpo11-like"/>
</dbReference>
<evidence type="ECO:0000256" key="2">
    <source>
        <dbReference type="ARBA" id="ARBA00023163"/>
    </source>
</evidence>
<keyword evidence="4" id="KW-0963">Cytoplasm</keyword>
<keyword evidence="2 4" id="KW-0804">Transcription</keyword>
<organism evidence="6">
    <name type="scientific">Thermosphaera aggregans</name>
    <dbReference type="NCBI Taxonomy" id="54254"/>
    <lineage>
        <taxon>Archaea</taxon>
        <taxon>Thermoproteota</taxon>
        <taxon>Thermoprotei</taxon>
        <taxon>Desulfurococcales</taxon>
        <taxon>Desulfurococcaceae</taxon>
        <taxon>Thermosphaera</taxon>
    </lineage>
</organism>
<comment type="subunit">
    <text evidence="4">Part of the RNA polymerase complex.</text>
</comment>
<accession>A0A7C2BKL3</accession>
<evidence type="ECO:0000256" key="4">
    <source>
        <dbReference type="HAMAP-Rule" id="MF_00261"/>
    </source>
</evidence>
<dbReference type="NCBIfam" id="NF002238">
    <property type="entry name" value="PRK01146.2-2"/>
    <property type="match status" value="1"/>
</dbReference>
<dbReference type="InterPro" id="IPR036603">
    <property type="entry name" value="RBP11-like"/>
</dbReference>
<comment type="caution">
    <text evidence="6">The sequence shown here is derived from an EMBL/GenBank/DDBJ whole genome shotgun (WGS) entry which is preliminary data.</text>
</comment>
<dbReference type="GO" id="GO:0006351">
    <property type="term" value="P:DNA-templated transcription"/>
    <property type="evidence" value="ECO:0007669"/>
    <property type="project" value="UniProtKB-UniRule"/>
</dbReference>
<proteinExistence type="inferred from homology"/>
<dbReference type="AlphaFoldDB" id="A0A7C2BKL3"/>
<dbReference type="InterPro" id="IPR009025">
    <property type="entry name" value="RBP11-like_dimer"/>
</dbReference>
<evidence type="ECO:0000256" key="3">
    <source>
        <dbReference type="ARBA" id="ARBA00025751"/>
    </source>
</evidence>
<dbReference type="InterPro" id="IPR008193">
    <property type="entry name" value="RNA_pol_Rpb11_13-16kDa_CS"/>
</dbReference>
<dbReference type="PANTHER" id="PTHR13946:SF28">
    <property type="entry name" value="DNA-DIRECTED RNA POLYMERASES I AND III SUBUNIT RPAC2"/>
    <property type="match status" value="1"/>
</dbReference>
<dbReference type="GO" id="GO:0000428">
    <property type="term" value="C:DNA-directed RNA polymerase complex"/>
    <property type="evidence" value="ECO:0007669"/>
    <property type="project" value="UniProtKB-KW"/>
</dbReference>
<reference evidence="6" key="1">
    <citation type="journal article" date="2020" name="mSystems">
        <title>Genome- and Community-Level Interaction Insights into Carbon Utilization and Element Cycling Functions of Hydrothermarchaeota in Hydrothermal Sediment.</title>
        <authorList>
            <person name="Zhou Z."/>
            <person name="Liu Y."/>
            <person name="Xu W."/>
            <person name="Pan J."/>
            <person name="Luo Z.H."/>
            <person name="Li M."/>
        </authorList>
    </citation>
    <scope>NUCLEOTIDE SEQUENCE [LARGE SCALE GENOMIC DNA]</scope>
    <source>
        <strain evidence="6">SpSt-23</strain>
    </source>
</reference>
<sequence length="92" mass="10521">MEIEILTKTSNHLAIKIKGEDHTLGNLLMKEALRHPKVAYASYRVPHPLREEIEFVITVQEGADIGEVLREIVDKIRRELSEFKDAVEASIK</sequence>
<evidence type="ECO:0000259" key="5">
    <source>
        <dbReference type="Pfam" id="PF13656"/>
    </source>
</evidence>
<dbReference type="GO" id="GO:0005737">
    <property type="term" value="C:cytoplasm"/>
    <property type="evidence" value="ECO:0007669"/>
    <property type="project" value="UniProtKB-SubCell"/>
</dbReference>
<evidence type="ECO:0000313" key="6">
    <source>
        <dbReference type="EMBL" id="HEF87213.1"/>
    </source>
</evidence>
<dbReference type="GO" id="GO:0046983">
    <property type="term" value="F:protein dimerization activity"/>
    <property type="evidence" value="ECO:0007669"/>
    <property type="project" value="InterPro"/>
</dbReference>
<comment type="function">
    <text evidence="4">DNA-dependent RNA polymerase (RNAP) catalyzes the transcription of DNA into RNA using the four ribonucleoside triphosphates as substrates.</text>
</comment>
<keyword evidence="4" id="KW-0808">Transferase</keyword>
<dbReference type="PANTHER" id="PTHR13946">
    <property type="entry name" value="DNA-DIRECTED RNA POLYMERASE I,II,III"/>
    <property type="match status" value="1"/>
</dbReference>
<keyword evidence="1 4" id="KW-0240">DNA-directed RNA polymerase</keyword>
<feature type="domain" description="DNA-directed RNA polymerase RBP11-like dimerisation" evidence="5">
    <location>
        <begin position="14"/>
        <end position="85"/>
    </location>
</feature>